<evidence type="ECO:0000313" key="2">
    <source>
        <dbReference type="Proteomes" id="UP001055149"/>
    </source>
</evidence>
<dbReference type="Proteomes" id="UP001055149">
    <property type="component" value="Unassembled WGS sequence"/>
</dbReference>
<protein>
    <submittedName>
        <fullName evidence="1">Uncharacterized protein</fullName>
    </submittedName>
</protein>
<keyword evidence="2" id="KW-1185">Reference proteome</keyword>
<sequence>MHIYLDSLHKLFPIDKEEGFSWDIRNAMIQKSFSLEKNCQKIMENLSD</sequence>
<evidence type="ECO:0000313" key="1">
    <source>
        <dbReference type="EMBL" id="GKS81019.1"/>
    </source>
</evidence>
<dbReference type="EMBL" id="BQXH01000005">
    <property type="protein sequence ID" value="GKS81019.1"/>
    <property type="molecule type" value="Genomic_DNA"/>
</dbReference>
<accession>A0ABQ5JGC4</accession>
<organism evidence="1 2">
    <name type="scientific">Ligilactobacillus pabuli</name>
    <dbReference type="NCBI Taxonomy" id="2886039"/>
    <lineage>
        <taxon>Bacteria</taxon>
        <taxon>Bacillati</taxon>
        <taxon>Bacillota</taxon>
        <taxon>Bacilli</taxon>
        <taxon>Lactobacillales</taxon>
        <taxon>Lactobacillaceae</taxon>
        <taxon>Ligilactobacillus</taxon>
    </lineage>
</organism>
<gene>
    <name evidence="1" type="ORF">LPAF129_07040</name>
</gene>
<name>A0ABQ5JGC4_9LACO</name>
<reference evidence="1" key="1">
    <citation type="journal article" date="2022" name="Int. J. Syst. Evol. Microbiol.">
        <title>A novel species of lactic acid bacteria, Ligilactobacillus pabuli sp. nov., isolated from alfalfa silage.</title>
        <authorList>
            <person name="Tohno M."/>
            <person name="Tanizawa Y."/>
            <person name="Sawada H."/>
            <person name="Sakamoto M."/>
            <person name="Ohkuma M."/>
            <person name="Kobayashi H."/>
        </authorList>
    </citation>
    <scope>NUCLEOTIDE SEQUENCE</scope>
    <source>
        <strain evidence="1">AF129</strain>
    </source>
</reference>
<proteinExistence type="predicted"/>
<comment type="caution">
    <text evidence="1">The sequence shown here is derived from an EMBL/GenBank/DDBJ whole genome shotgun (WGS) entry which is preliminary data.</text>
</comment>